<accession>A0ABU7F7E5</accession>
<name>A0ABU7F7E5_9TELE</name>
<comment type="caution">
    <text evidence="1">The sequence shown here is derived from an EMBL/GenBank/DDBJ whole genome shotgun (WGS) entry which is preliminary data.</text>
</comment>
<protein>
    <submittedName>
        <fullName evidence="1">Uncharacterized protein</fullName>
    </submittedName>
</protein>
<proteinExistence type="predicted"/>
<evidence type="ECO:0000313" key="2">
    <source>
        <dbReference type="Proteomes" id="UP001352852"/>
    </source>
</evidence>
<gene>
    <name evidence="1" type="ORF">CHARACLAT_028131</name>
</gene>
<feature type="non-terminal residue" evidence="1">
    <location>
        <position position="1"/>
    </location>
</feature>
<reference evidence="1 2" key="1">
    <citation type="submission" date="2021-06" db="EMBL/GenBank/DDBJ databases">
        <authorList>
            <person name="Palmer J.M."/>
        </authorList>
    </citation>
    <scope>NUCLEOTIDE SEQUENCE [LARGE SCALE GENOMIC DNA]</scope>
    <source>
        <strain evidence="1 2">CL_MEX2019</strain>
        <tissue evidence="1">Muscle</tissue>
    </source>
</reference>
<sequence>GKPLHSACRDSFSTGDFSGTVCFCRPQRENLHPFDNHVLDSMLLFAVLCSVELLETIPCRSSRECPFLSCLRPCDSGITSWKHRTIAHPPVHPAIPHAQLKRCHSEDHKIIESVLRTSAPLLLNSA</sequence>
<organism evidence="1 2">
    <name type="scientific">Characodon lateralis</name>
    <dbReference type="NCBI Taxonomy" id="208331"/>
    <lineage>
        <taxon>Eukaryota</taxon>
        <taxon>Metazoa</taxon>
        <taxon>Chordata</taxon>
        <taxon>Craniata</taxon>
        <taxon>Vertebrata</taxon>
        <taxon>Euteleostomi</taxon>
        <taxon>Actinopterygii</taxon>
        <taxon>Neopterygii</taxon>
        <taxon>Teleostei</taxon>
        <taxon>Neoteleostei</taxon>
        <taxon>Acanthomorphata</taxon>
        <taxon>Ovalentaria</taxon>
        <taxon>Atherinomorphae</taxon>
        <taxon>Cyprinodontiformes</taxon>
        <taxon>Goodeidae</taxon>
        <taxon>Characodon</taxon>
    </lineage>
</organism>
<evidence type="ECO:0000313" key="1">
    <source>
        <dbReference type="EMBL" id="MED6295117.1"/>
    </source>
</evidence>
<dbReference type="EMBL" id="JAHUTJ010077467">
    <property type="protein sequence ID" value="MED6295117.1"/>
    <property type="molecule type" value="Genomic_DNA"/>
</dbReference>
<keyword evidence="2" id="KW-1185">Reference proteome</keyword>
<dbReference type="Proteomes" id="UP001352852">
    <property type="component" value="Unassembled WGS sequence"/>
</dbReference>